<feature type="domain" description="Tripartite ATP-independent periplasmic transporters DctQ component" evidence="10">
    <location>
        <begin position="32"/>
        <end position="160"/>
    </location>
</feature>
<comment type="similarity">
    <text evidence="8 9">Belongs to the TRAP transporter small permease family.</text>
</comment>
<dbReference type="GO" id="GO:0015740">
    <property type="term" value="P:C4-dicarboxylate transport"/>
    <property type="evidence" value="ECO:0007669"/>
    <property type="project" value="TreeGrafter"/>
</dbReference>
<name>A0A2U8GU98_9RHOO</name>
<dbReference type="InterPro" id="IPR055348">
    <property type="entry name" value="DctQ"/>
</dbReference>
<dbReference type="RefSeq" id="WP_108950285.1">
    <property type="nucleotide sequence ID" value="NZ_CP022187.1"/>
</dbReference>
<keyword evidence="6 9" id="KW-1133">Transmembrane helix</keyword>
<keyword evidence="5 9" id="KW-0812">Transmembrane</keyword>
<evidence type="ECO:0000313" key="12">
    <source>
        <dbReference type="Proteomes" id="UP000244930"/>
    </source>
</evidence>
<reference evidence="11 12" key="1">
    <citation type="submission" date="2017-06" db="EMBL/GenBank/DDBJ databases">
        <title>Azoarcus.</title>
        <authorList>
            <person name="Woo J.-H."/>
            <person name="Kim H.-S."/>
        </authorList>
    </citation>
    <scope>NUCLEOTIDE SEQUENCE [LARGE SCALE GENOMIC DNA]</scope>
    <source>
        <strain evidence="11 12">TSPY31</strain>
    </source>
</reference>
<dbReference type="GO" id="GO:0022857">
    <property type="term" value="F:transmembrane transporter activity"/>
    <property type="evidence" value="ECO:0007669"/>
    <property type="project" value="UniProtKB-UniRule"/>
</dbReference>
<dbReference type="GO" id="GO:0005886">
    <property type="term" value="C:plasma membrane"/>
    <property type="evidence" value="ECO:0007669"/>
    <property type="project" value="UniProtKB-SubCell"/>
</dbReference>
<proteinExistence type="inferred from homology"/>
<dbReference type="Proteomes" id="UP000244930">
    <property type="component" value="Chromosome"/>
</dbReference>
<evidence type="ECO:0000256" key="7">
    <source>
        <dbReference type="ARBA" id="ARBA00023136"/>
    </source>
</evidence>
<comment type="subunit">
    <text evidence="9">The complex comprises the extracytoplasmic solute receptor protein and the two transmembrane proteins.</text>
</comment>
<keyword evidence="3" id="KW-1003">Cell membrane</keyword>
<dbReference type="PANTHER" id="PTHR35011:SF2">
    <property type="entry name" value="2,3-DIKETO-L-GULONATE TRAP TRANSPORTER SMALL PERMEASE PROTEIN YIAM"/>
    <property type="match status" value="1"/>
</dbReference>
<keyword evidence="7 9" id="KW-0472">Membrane</keyword>
<evidence type="ECO:0000256" key="6">
    <source>
        <dbReference type="ARBA" id="ARBA00022989"/>
    </source>
</evidence>
<feature type="transmembrane region" description="Helical" evidence="9">
    <location>
        <begin position="95"/>
        <end position="116"/>
    </location>
</feature>
<feature type="transmembrane region" description="Helical" evidence="9">
    <location>
        <begin position="59"/>
        <end position="75"/>
    </location>
</feature>
<keyword evidence="12" id="KW-1185">Reference proteome</keyword>
<dbReference type="InterPro" id="IPR007387">
    <property type="entry name" value="TRAP_DctQ"/>
</dbReference>
<gene>
    <name evidence="11" type="ORF">CEW83_16320</name>
</gene>
<keyword evidence="2 9" id="KW-0813">Transport</keyword>
<organism evidence="11 12">
    <name type="scientific">Parazoarcus communis</name>
    <dbReference type="NCBI Taxonomy" id="41977"/>
    <lineage>
        <taxon>Bacteria</taxon>
        <taxon>Pseudomonadati</taxon>
        <taxon>Pseudomonadota</taxon>
        <taxon>Betaproteobacteria</taxon>
        <taxon>Rhodocyclales</taxon>
        <taxon>Zoogloeaceae</taxon>
        <taxon>Parazoarcus</taxon>
    </lineage>
</organism>
<accession>A0A2U8GU98</accession>
<protein>
    <recommendedName>
        <fullName evidence="9">TRAP transporter small permease protein</fullName>
    </recommendedName>
</protein>
<evidence type="ECO:0000256" key="5">
    <source>
        <dbReference type="ARBA" id="ARBA00022692"/>
    </source>
</evidence>
<comment type="function">
    <text evidence="9">Part of the tripartite ATP-independent periplasmic (TRAP) transport system.</text>
</comment>
<dbReference type="AlphaFoldDB" id="A0A2U8GU98"/>
<evidence type="ECO:0000256" key="1">
    <source>
        <dbReference type="ARBA" id="ARBA00004429"/>
    </source>
</evidence>
<evidence type="ECO:0000256" key="9">
    <source>
        <dbReference type="RuleBase" id="RU369079"/>
    </source>
</evidence>
<keyword evidence="4 9" id="KW-0997">Cell inner membrane</keyword>
<evidence type="ECO:0000313" key="11">
    <source>
        <dbReference type="EMBL" id="AWI76586.1"/>
    </source>
</evidence>
<dbReference type="EMBL" id="CP022187">
    <property type="protein sequence ID" value="AWI76586.1"/>
    <property type="molecule type" value="Genomic_DNA"/>
</dbReference>
<evidence type="ECO:0000256" key="3">
    <source>
        <dbReference type="ARBA" id="ARBA00022475"/>
    </source>
</evidence>
<dbReference type="Pfam" id="PF04290">
    <property type="entry name" value="DctQ"/>
    <property type="match status" value="1"/>
</dbReference>
<evidence type="ECO:0000256" key="2">
    <source>
        <dbReference type="ARBA" id="ARBA00022448"/>
    </source>
</evidence>
<feature type="transmembrane region" description="Helical" evidence="9">
    <location>
        <begin position="20"/>
        <end position="39"/>
    </location>
</feature>
<comment type="subcellular location">
    <subcellularLocation>
        <location evidence="1 9">Cell inner membrane</location>
        <topology evidence="1 9">Multi-pass membrane protein</topology>
    </subcellularLocation>
</comment>
<evidence type="ECO:0000256" key="4">
    <source>
        <dbReference type="ARBA" id="ARBA00022519"/>
    </source>
</evidence>
<dbReference type="KEGG" id="acom:CEW83_16320"/>
<sequence>MSLAALAQRIEGIGRRLNRVVEWLCAGLIAVMVLVVWLGVGGRYFTQDGISWTEELSRYLMIWAALLAVSCGAWWREHVGLDLIPSRLPETARRYLKLTTDGLTVGFFVFMFIYGIDMTLEGRTQFSTLFGLTMEVPFAAVPVSSALAAFQFGVRLLTDFVNLPRAETAAVPY</sequence>
<dbReference type="PANTHER" id="PTHR35011">
    <property type="entry name" value="2,3-DIKETO-L-GULONATE TRAP TRANSPORTER SMALL PERMEASE PROTEIN YIAM"/>
    <property type="match status" value="1"/>
</dbReference>
<feature type="transmembrane region" description="Helical" evidence="9">
    <location>
        <begin position="136"/>
        <end position="157"/>
    </location>
</feature>
<evidence type="ECO:0000259" key="10">
    <source>
        <dbReference type="Pfam" id="PF04290"/>
    </source>
</evidence>
<evidence type="ECO:0000256" key="8">
    <source>
        <dbReference type="ARBA" id="ARBA00038436"/>
    </source>
</evidence>